<evidence type="ECO:0008006" key="4">
    <source>
        <dbReference type="Google" id="ProtNLM"/>
    </source>
</evidence>
<keyword evidence="3" id="KW-1185">Reference proteome</keyword>
<dbReference type="Proteomes" id="UP000215506">
    <property type="component" value="Unassembled WGS sequence"/>
</dbReference>
<name>A0A231GVW2_9NOCA</name>
<protein>
    <recommendedName>
        <fullName evidence="4">ESX-1 secretion-associated protein</fullName>
    </recommendedName>
</protein>
<gene>
    <name evidence="2" type="ORF">B7C42_07184</name>
</gene>
<comment type="caution">
    <text evidence="2">The sequence shown here is derived from an EMBL/GenBank/DDBJ whole genome shotgun (WGS) entry which is preliminary data.</text>
</comment>
<dbReference type="RefSeq" id="WP_063008111.1">
    <property type="nucleotide sequence ID" value="NZ_NGAF01000027.1"/>
</dbReference>
<evidence type="ECO:0000313" key="2">
    <source>
        <dbReference type="EMBL" id="OXR40760.1"/>
    </source>
</evidence>
<evidence type="ECO:0000256" key="1">
    <source>
        <dbReference type="SAM" id="MobiDB-lite"/>
    </source>
</evidence>
<feature type="region of interest" description="Disordered" evidence="1">
    <location>
        <begin position="1"/>
        <end position="31"/>
    </location>
</feature>
<evidence type="ECO:0000313" key="3">
    <source>
        <dbReference type="Proteomes" id="UP000215506"/>
    </source>
</evidence>
<proteinExistence type="predicted"/>
<dbReference type="AlphaFoldDB" id="A0A231GVW2"/>
<sequence length="107" mass="11588">MTDVCIDPATAQQAGVDISTNSNESRTRVEQQFDEIEPARQANEGWQTGPALVDFASARKQDILSSLAELESIGKKIVEIVSARTSVDERYATSLGRIGKAVDSMSE</sequence>
<dbReference type="EMBL" id="NGAF01000027">
    <property type="protein sequence ID" value="OXR40760.1"/>
    <property type="molecule type" value="Genomic_DNA"/>
</dbReference>
<accession>A0A231GVW2</accession>
<feature type="compositionally biased region" description="Polar residues" evidence="1">
    <location>
        <begin position="10"/>
        <end position="24"/>
    </location>
</feature>
<reference evidence="2 3" key="1">
    <citation type="submission" date="2017-07" db="EMBL/GenBank/DDBJ databases">
        <title>First draft Genome Sequence of Nocardia cerradoensis isolated from human infection.</title>
        <authorList>
            <person name="Carrasco G."/>
        </authorList>
    </citation>
    <scope>NUCLEOTIDE SEQUENCE [LARGE SCALE GENOMIC DNA]</scope>
    <source>
        <strain evidence="2 3">CNM20130759</strain>
    </source>
</reference>
<organism evidence="2 3">
    <name type="scientific">Nocardia cerradoensis</name>
    <dbReference type="NCBI Taxonomy" id="85688"/>
    <lineage>
        <taxon>Bacteria</taxon>
        <taxon>Bacillati</taxon>
        <taxon>Actinomycetota</taxon>
        <taxon>Actinomycetes</taxon>
        <taxon>Mycobacteriales</taxon>
        <taxon>Nocardiaceae</taxon>
        <taxon>Nocardia</taxon>
    </lineage>
</organism>